<dbReference type="KEGG" id="tva:4752897"/>
<proteinExistence type="predicted"/>
<dbReference type="Proteomes" id="UP000001542">
    <property type="component" value="Unassembled WGS sequence"/>
</dbReference>
<feature type="region of interest" description="Disordered" evidence="1">
    <location>
        <begin position="638"/>
        <end position="676"/>
    </location>
</feature>
<feature type="compositionally biased region" description="Polar residues" evidence="1">
    <location>
        <begin position="531"/>
        <end position="550"/>
    </location>
</feature>
<evidence type="ECO:0000256" key="1">
    <source>
        <dbReference type="SAM" id="MobiDB-lite"/>
    </source>
</evidence>
<protein>
    <submittedName>
        <fullName evidence="2">Uncharacterized protein</fullName>
    </submittedName>
</protein>
<dbReference type="AlphaFoldDB" id="A2FIX6"/>
<sequence>MHVSSSGSHMTYAMTEDAIKQTKNVGRLQEMCIMLLKENVDYSQKIKSKSKAPSVNNALTLKSDSNISILQYKLSAYDFYRNILERNLQLLESILIAACKDNKNIILPKTDIVNIFKVNKENITKMKNLHESTEGSAPNSPEKPISPERRKLTAVSPPSRKREIHESPAKIAENQKNSNSPNQTKIAQVRVQTSKSSLVETRSNPEFPFIQKQDSEFKLQNSKHQHGNFNQGNSSKSPSANTRELKHLSAPSSGVRSKSARKQTNAELDSEFAEKIQENRELQKHVYQANEDYKSCKMVLREKREELIKEIEKNKKLKSIINEKMENFQSKITIITTDIEKLRASNRDLRNKLNEIDSSIQKGLEQIEIKKKQLENAVHDKENRLDQKYNQLQNTNTRSEIISRKLETEGKNDSDKKIKSSMTSPVSLTIDVLLQNMEIEKHNVTGNIKYSCDGALSHLQQFIEDDDDSDGNYDMPEKTTVQFHNLDLPSVKPSPPVRRLPNYSAEDSDDQEIPIKSKPNIPVIPKKETTIRFSQDASPSPTKSISQFVESDTSNDFDSSVSSNSSHPPIKEIQSSRELPKFSLIEDPDYINEPIPQTETSPEGSPKKVTIAKNFIPIKRHGSYLSLSGSDFLGFKKEHSSPKPLAITPPQKLKALKDESDDSDNEFSDLPHASKSSKACLSLSGNFVSPKGPFDSPKARSPSPVTVHLIPKVPNSPLAHQVSPFAQSNASNAKSSDNERPLRRFSSNSNDEDDFYIQKPREYKPPTPSNDPNLLKHAEGDFVIVDNFGNDNDETPISIKPVGRSNPIYASVSPECPARVPSRRNIKMARRASTLEITPFLEADPAQEKAQNSWVVPTPVSVEDNPVDLTKLIEMIPDEVRKGPRDEIVFDATHKFDYDNLVSQLQKHNTVMKMKFEGPPKDMASSELLELFDRL</sequence>
<feature type="compositionally biased region" description="Polar residues" evidence="1">
    <location>
        <begin position="227"/>
        <end position="242"/>
    </location>
</feature>
<organism evidence="2 3">
    <name type="scientific">Trichomonas vaginalis (strain ATCC PRA-98 / G3)</name>
    <dbReference type="NCBI Taxonomy" id="412133"/>
    <lineage>
        <taxon>Eukaryota</taxon>
        <taxon>Metamonada</taxon>
        <taxon>Parabasalia</taxon>
        <taxon>Trichomonadida</taxon>
        <taxon>Trichomonadidae</taxon>
        <taxon>Trichomonas</taxon>
    </lineage>
</organism>
<evidence type="ECO:0000313" key="3">
    <source>
        <dbReference type="Proteomes" id="UP000001542"/>
    </source>
</evidence>
<feature type="region of interest" description="Disordered" evidence="1">
    <location>
        <begin position="129"/>
        <end position="209"/>
    </location>
</feature>
<keyword evidence="3" id="KW-1185">Reference proteome</keyword>
<dbReference type="RefSeq" id="XP_001308083.1">
    <property type="nucleotide sequence ID" value="XM_001308082.1"/>
</dbReference>
<feature type="compositionally biased region" description="Polar residues" evidence="1">
    <location>
        <begin position="250"/>
        <end position="267"/>
    </location>
</feature>
<gene>
    <name evidence="2" type="ORF">TVAG_268900</name>
</gene>
<feature type="compositionally biased region" description="Polar residues" evidence="1">
    <location>
        <begin position="174"/>
        <end position="204"/>
    </location>
</feature>
<feature type="region of interest" description="Disordered" evidence="1">
    <location>
        <begin position="222"/>
        <end position="268"/>
    </location>
</feature>
<feature type="compositionally biased region" description="Polar residues" evidence="1">
    <location>
        <begin position="725"/>
        <end position="735"/>
    </location>
</feature>
<accession>A2FIX6</accession>
<feature type="region of interest" description="Disordered" evidence="1">
    <location>
        <begin position="725"/>
        <end position="773"/>
    </location>
</feature>
<name>A2FIX6_TRIV3</name>
<dbReference type="VEuPathDB" id="TrichDB:TVAG_268900"/>
<feature type="compositionally biased region" description="Low complexity" evidence="1">
    <location>
        <begin position="551"/>
        <end position="566"/>
    </location>
</feature>
<dbReference type="EMBL" id="DS113821">
    <property type="protein sequence ID" value="EAX95153.1"/>
    <property type="molecule type" value="Genomic_DNA"/>
</dbReference>
<feature type="region of interest" description="Disordered" evidence="1">
    <location>
        <begin position="692"/>
        <end position="711"/>
    </location>
</feature>
<reference evidence="2" key="2">
    <citation type="journal article" date="2007" name="Science">
        <title>Draft genome sequence of the sexually transmitted pathogen Trichomonas vaginalis.</title>
        <authorList>
            <person name="Carlton J.M."/>
            <person name="Hirt R.P."/>
            <person name="Silva J.C."/>
            <person name="Delcher A.L."/>
            <person name="Schatz M."/>
            <person name="Zhao Q."/>
            <person name="Wortman J.R."/>
            <person name="Bidwell S.L."/>
            <person name="Alsmark U.C.M."/>
            <person name="Besteiro S."/>
            <person name="Sicheritz-Ponten T."/>
            <person name="Noel C.J."/>
            <person name="Dacks J.B."/>
            <person name="Foster P.G."/>
            <person name="Simillion C."/>
            <person name="Van de Peer Y."/>
            <person name="Miranda-Saavedra D."/>
            <person name="Barton G.J."/>
            <person name="Westrop G.D."/>
            <person name="Mueller S."/>
            <person name="Dessi D."/>
            <person name="Fiori P.L."/>
            <person name="Ren Q."/>
            <person name="Paulsen I."/>
            <person name="Zhang H."/>
            <person name="Bastida-Corcuera F.D."/>
            <person name="Simoes-Barbosa A."/>
            <person name="Brown M.T."/>
            <person name="Hayes R.D."/>
            <person name="Mukherjee M."/>
            <person name="Okumura C.Y."/>
            <person name="Schneider R."/>
            <person name="Smith A.J."/>
            <person name="Vanacova S."/>
            <person name="Villalvazo M."/>
            <person name="Haas B.J."/>
            <person name="Pertea M."/>
            <person name="Feldblyum T.V."/>
            <person name="Utterback T.R."/>
            <person name="Shu C.L."/>
            <person name="Osoegawa K."/>
            <person name="de Jong P.J."/>
            <person name="Hrdy I."/>
            <person name="Horvathova L."/>
            <person name="Zubacova Z."/>
            <person name="Dolezal P."/>
            <person name="Malik S.B."/>
            <person name="Logsdon J.M. Jr."/>
            <person name="Henze K."/>
            <person name="Gupta A."/>
            <person name="Wang C.C."/>
            <person name="Dunne R.L."/>
            <person name="Upcroft J.A."/>
            <person name="Upcroft P."/>
            <person name="White O."/>
            <person name="Salzberg S.L."/>
            <person name="Tang P."/>
            <person name="Chiu C.-H."/>
            <person name="Lee Y.-S."/>
            <person name="Embley T.M."/>
            <person name="Coombs G.H."/>
            <person name="Mottram J.C."/>
            <person name="Tachezy J."/>
            <person name="Fraser-Liggett C.M."/>
            <person name="Johnson P.J."/>
        </authorList>
    </citation>
    <scope>NUCLEOTIDE SEQUENCE [LARGE SCALE GENOMIC DNA]</scope>
    <source>
        <strain evidence="2">G3</strain>
    </source>
</reference>
<dbReference type="SMR" id="A2FIX6"/>
<feature type="region of interest" description="Disordered" evidence="1">
    <location>
        <begin position="486"/>
        <end position="608"/>
    </location>
</feature>
<dbReference type="InParanoid" id="A2FIX6"/>
<dbReference type="VEuPathDB" id="TrichDB:TVAGG3_0473540"/>
<evidence type="ECO:0000313" key="2">
    <source>
        <dbReference type="EMBL" id="EAX95153.1"/>
    </source>
</evidence>
<reference evidence="2" key="1">
    <citation type="submission" date="2006-10" db="EMBL/GenBank/DDBJ databases">
        <authorList>
            <person name="Amadeo P."/>
            <person name="Zhao Q."/>
            <person name="Wortman J."/>
            <person name="Fraser-Liggett C."/>
            <person name="Carlton J."/>
        </authorList>
    </citation>
    <scope>NUCLEOTIDE SEQUENCE</scope>
    <source>
        <strain evidence="2">G3</strain>
    </source>
</reference>